<organism evidence="7 8">
    <name type="scientific">Prosthecobacter algae</name>
    <dbReference type="NCBI Taxonomy" id="1144682"/>
    <lineage>
        <taxon>Bacteria</taxon>
        <taxon>Pseudomonadati</taxon>
        <taxon>Verrucomicrobiota</taxon>
        <taxon>Verrucomicrobiia</taxon>
        <taxon>Verrucomicrobiales</taxon>
        <taxon>Verrucomicrobiaceae</taxon>
        <taxon>Prosthecobacter</taxon>
    </lineage>
</organism>
<keyword evidence="2" id="KW-0678">Repressor</keyword>
<keyword evidence="8" id="KW-1185">Reference proteome</keyword>
<evidence type="ECO:0000313" key="7">
    <source>
        <dbReference type="EMBL" id="GAA5134554.1"/>
    </source>
</evidence>
<evidence type="ECO:0000256" key="5">
    <source>
        <dbReference type="ARBA" id="ARBA00023125"/>
    </source>
</evidence>
<evidence type="ECO:0000256" key="3">
    <source>
        <dbReference type="ARBA" id="ARBA00022833"/>
    </source>
</evidence>
<sequence length="180" mass="20238">MITGPQKRNLLSGSAVDITKSIVSKHHHHHHDGCVRQEPEKLLRESLERARAAGLRRTKALEDVLSILIHACQPLTLADIAESDQLGSGADKATVYRLLMKLEERTLIRRLGLHDRAAYYTMILPGEHSDYLICNDCGRIEKLDISCPVQALEKQIAKKSGFKKLYHELEFFGQCPDCAV</sequence>
<evidence type="ECO:0000256" key="6">
    <source>
        <dbReference type="ARBA" id="ARBA00023163"/>
    </source>
</evidence>
<protein>
    <submittedName>
        <fullName evidence="7">Fur family transcriptional regulator</fullName>
    </submittedName>
</protein>
<evidence type="ECO:0000256" key="4">
    <source>
        <dbReference type="ARBA" id="ARBA00023015"/>
    </source>
</evidence>
<dbReference type="Pfam" id="PF01475">
    <property type="entry name" value="FUR"/>
    <property type="match status" value="1"/>
</dbReference>
<proteinExistence type="inferred from homology"/>
<name>A0ABP9NZL1_9BACT</name>
<comment type="similarity">
    <text evidence="1">Belongs to the Fur family.</text>
</comment>
<reference evidence="8" key="1">
    <citation type="journal article" date="2019" name="Int. J. Syst. Evol. Microbiol.">
        <title>The Global Catalogue of Microorganisms (GCM) 10K type strain sequencing project: providing services to taxonomists for standard genome sequencing and annotation.</title>
        <authorList>
            <consortium name="The Broad Institute Genomics Platform"/>
            <consortium name="The Broad Institute Genome Sequencing Center for Infectious Disease"/>
            <person name="Wu L."/>
            <person name="Ma J."/>
        </authorList>
    </citation>
    <scope>NUCLEOTIDE SEQUENCE [LARGE SCALE GENOMIC DNA]</scope>
    <source>
        <strain evidence="8">JCM 18053</strain>
    </source>
</reference>
<dbReference type="Proteomes" id="UP001499852">
    <property type="component" value="Unassembled WGS sequence"/>
</dbReference>
<dbReference type="PANTHER" id="PTHR33202:SF7">
    <property type="entry name" value="FERRIC UPTAKE REGULATION PROTEIN"/>
    <property type="match status" value="1"/>
</dbReference>
<evidence type="ECO:0000256" key="2">
    <source>
        <dbReference type="ARBA" id="ARBA00022491"/>
    </source>
</evidence>
<dbReference type="Gene3D" id="3.30.1490.190">
    <property type="match status" value="1"/>
</dbReference>
<dbReference type="InterPro" id="IPR043135">
    <property type="entry name" value="Fur_C"/>
</dbReference>
<keyword evidence="4" id="KW-0805">Transcription regulation</keyword>
<dbReference type="InterPro" id="IPR002481">
    <property type="entry name" value="FUR"/>
</dbReference>
<dbReference type="CDD" id="cd07153">
    <property type="entry name" value="Fur_like"/>
    <property type="match status" value="1"/>
</dbReference>
<dbReference type="PANTHER" id="PTHR33202">
    <property type="entry name" value="ZINC UPTAKE REGULATION PROTEIN"/>
    <property type="match status" value="1"/>
</dbReference>
<keyword evidence="3" id="KW-0862">Zinc</keyword>
<keyword evidence="5" id="KW-0238">DNA-binding</keyword>
<evidence type="ECO:0000256" key="1">
    <source>
        <dbReference type="ARBA" id="ARBA00007957"/>
    </source>
</evidence>
<comment type="caution">
    <text evidence="7">The sequence shown here is derived from an EMBL/GenBank/DDBJ whole genome shotgun (WGS) entry which is preliminary data.</text>
</comment>
<dbReference type="Gene3D" id="1.10.10.10">
    <property type="entry name" value="Winged helix-like DNA-binding domain superfamily/Winged helix DNA-binding domain"/>
    <property type="match status" value="1"/>
</dbReference>
<dbReference type="InterPro" id="IPR036390">
    <property type="entry name" value="WH_DNA-bd_sf"/>
</dbReference>
<dbReference type="SUPFAM" id="SSF46785">
    <property type="entry name" value="Winged helix' DNA-binding domain"/>
    <property type="match status" value="1"/>
</dbReference>
<gene>
    <name evidence="7" type="ORF">GCM10023213_06530</name>
</gene>
<keyword evidence="6" id="KW-0804">Transcription</keyword>
<dbReference type="EMBL" id="BAABIA010000001">
    <property type="protein sequence ID" value="GAA5134554.1"/>
    <property type="molecule type" value="Genomic_DNA"/>
</dbReference>
<accession>A0ABP9NZL1</accession>
<evidence type="ECO:0000313" key="8">
    <source>
        <dbReference type="Proteomes" id="UP001499852"/>
    </source>
</evidence>
<dbReference type="InterPro" id="IPR036388">
    <property type="entry name" value="WH-like_DNA-bd_sf"/>
</dbReference>